<sequence length="170" mass="19090">MKNLLIDSQRDYSTTDYLVNEYKLTENFIVGQKYTFVVKGTVPSGQKFGIWQNGGSTMVGLIDAVFYSGVTYITFTAQATTAGNERTLRLYNAPQNTTTATVDWVALYKGEKPLDWIESTEDSKLGNANLLNNSNQEISNKDVPTREFFTYADLAPIIDKYGLVEYTISF</sequence>
<evidence type="ECO:0000313" key="1">
    <source>
        <dbReference type="EMBL" id="ACT99729.1"/>
    </source>
</evidence>
<reference evidence="1" key="1">
    <citation type="journal article" date="2009" name="PLoS ONE">
        <title>The Secret Life of the Anthrax Agent Bacillus anthracis: Bacteriophage-mediated Ecological Adaptations.</title>
        <authorList>
            <person name="Schuch R."/>
            <person name="Fischetti V.A."/>
        </authorList>
    </citation>
    <scope>NUCLEOTIDE SEQUENCE</scope>
</reference>
<protein>
    <submittedName>
        <fullName evidence="1">Minor structural protein</fullName>
    </submittedName>
</protein>
<accession>C7DT92</accession>
<dbReference type="EMBL" id="GQ214701">
    <property type="protein sequence ID" value="ACT99729.1"/>
    <property type="molecule type" value="Genomic_DNA"/>
</dbReference>
<proteinExistence type="predicted"/>
<name>C7DT92_9VIRU</name>
<organism evidence="1">
    <name type="scientific">Bacillus phage Wip2</name>
    <dbReference type="NCBI Taxonomy" id="663238"/>
    <lineage>
        <taxon>Viruses</taxon>
    </lineage>
</organism>
<feature type="non-terminal residue" evidence="1">
    <location>
        <position position="170"/>
    </location>
</feature>